<gene>
    <name evidence="1" type="ORF">IEQ34_017211</name>
</gene>
<accession>A0AAV7GAR3</accession>
<name>A0AAV7GAR3_DENCH</name>
<evidence type="ECO:0000313" key="2">
    <source>
        <dbReference type="Proteomes" id="UP000775213"/>
    </source>
</evidence>
<sequence>MDDGPDQDPMIPSSRTIVVPGFDATKERISSGHNQYLVVPFGGKTTRFREPQINCCIHAGERLLLLHAFIITDYERVAELVSILAFFSHELVISSYELTNANQIPHSFLQCVQLLDNYLFQLILAIIITQVMGDAQSKSVGSKEEEGDKHLQTFYKLKPPLFKGAVGPQAVENWLLRIEKFFNNMQCSES</sequence>
<proteinExistence type="predicted"/>
<keyword evidence="2" id="KW-1185">Reference proteome</keyword>
<dbReference type="Proteomes" id="UP000775213">
    <property type="component" value="Unassembled WGS sequence"/>
</dbReference>
<comment type="caution">
    <text evidence="1">The sequence shown here is derived from an EMBL/GenBank/DDBJ whole genome shotgun (WGS) entry which is preliminary data.</text>
</comment>
<dbReference type="AlphaFoldDB" id="A0AAV7GAR3"/>
<evidence type="ECO:0000313" key="1">
    <source>
        <dbReference type="EMBL" id="KAH0452887.1"/>
    </source>
</evidence>
<organism evidence="1 2">
    <name type="scientific">Dendrobium chrysotoxum</name>
    <name type="common">Orchid</name>
    <dbReference type="NCBI Taxonomy" id="161865"/>
    <lineage>
        <taxon>Eukaryota</taxon>
        <taxon>Viridiplantae</taxon>
        <taxon>Streptophyta</taxon>
        <taxon>Embryophyta</taxon>
        <taxon>Tracheophyta</taxon>
        <taxon>Spermatophyta</taxon>
        <taxon>Magnoliopsida</taxon>
        <taxon>Liliopsida</taxon>
        <taxon>Asparagales</taxon>
        <taxon>Orchidaceae</taxon>
        <taxon>Epidendroideae</taxon>
        <taxon>Malaxideae</taxon>
        <taxon>Dendrobiinae</taxon>
        <taxon>Dendrobium</taxon>
    </lineage>
</organism>
<dbReference type="EMBL" id="JAGFBR010000016">
    <property type="protein sequence ID" value="KAH0452887.1"/>
    <property type="molecule type" value="Genomic_DNA"/>
</dbReference>
<reference evidence="1 2" key="1">
    <citation type="journal article" date="2021" name="Hortic Res">
        <title>Chromosome-scale assembly of the Dendrobium chrysotoxum genome enhances the understanding of orchid evolution.</title>
        <authorList>
            <person name="Zhang Y."/>
            <person name="Zhang G.Q."/>
            <person name="Zhang D."/>
            <person name="Liu X.D."/>
            <person name="Xu X.Y."/>
            <person name="Sun W.H."/>
            <person name="Yu X."/>
            <person name="Zhu X."/>
            <person name="Wang Z.W."/>
            <person name="Zhao X."/>
            <person name="Zhong W.Y."/>
            <person name="Chen H."/>
            <person name="Yin W.L."/>
            <person name="Huang T."/>
            <person name="Niu S.C."/>
            <person name="Liu Z.J."/>
        </authorList>
    </citation>
    <scope>NUCLEOTIDE SEQUENCE [LARGE SCALE GENOMIC DNA]</scope>
    <source>
        <strain evidence="1">Lindl</strain>
    </source>
</reference>
<protein>
    <submittedName>
        <fullName evidence="1">Uncharacterized protein</fullName>
    </submittedName>
</protein>